<reference evidence="1 2" key="1">
    <citation type="submission" date="2018-03" db="EMBL/GenBank/DDBJ databases">
        <title>Genomic Encyclopedia of Archaeal and Bacterial Type Strains, Phase II (KMG-II): from individual species to whole genera.</title>
        <authorList>
            <person name="Goeker M."/>
        </authorList>
    </citation>
    <scope>NUCLEOTIDE SEQUENCE [LARGE SCALE GENOMIC DNA]</scope>
    <source>
        <strain evidence="1 2">DSM 28229</strain>
    </source>
</reference>
<gene>
    <name evidence="1" type="ORF">BC781_101757</name>
</gene>
<keyword evidence="2" id="KW-1185">Reference proteome</keyword>
<dbReference type="InterPro" id="IPR043129">
    <property type="entry name" value="ATPase_NBD"/>
</dbReference>
<name>A0A315ZHV4_SEDFL</name>
<dbReference type="Gene3D" id="3.30.420.40">
    <property type="match status" value="2"/>
</dbReference>
<dbReference type="Gene3D" id="1.10.720.160">
    <property type="match status" value="1"/>
</dbReference>
<evidence type="ECO:0000313" key="2">
    <source>
        <dbReference type="Proteomes" id="UP000245535"/>
    </source>
</evidence>
<dbReference type="RefSeq" id="WP_109615891.1">
    <property type="nucleotide sequence ID" value="NZ_QGDO01000001.1"/>
</dbReference>
<dbReference type="Proteomes" id="UP000245535">
    <property type="component" value="Unassembled WGS sequence"/>
</dbReference>
<dbReference type="GO" id="GO:0016301">
    <property type="term" value="F:kinase activity"/>
    <property type="evidence" value="ECO:0007669"/>
    <property type="project" value="UniProtKB-KW"/>
</dbReference>
<sequence length="286" mass="31767">MVLVGDGGSTKTEWVVVDPERGPIKRFRTKGINPYFYTFAELIEELKQAVVPETVGIALTKVLFYAAGCGNPSSTKILTEAFEACYGSSIETHVGSDMLGAAIALWQNEDGIAAILGTGANSCVYQNQGIVKNVASLGYILSDWGSGAVLGRDLLSEMLTHKMDPKLIEAFYDKYEINKLDVLDRIYHQSKPNKYLASFTPFLKENSFHPQCQAILEDNFNKFFDYYILKYSEVENLKIRLAGSIAFHFSEQIETIAVQKGVEIDKVMQSPIDGLIDYTVDKSTVL</sequence>
<comment type="caution">
    <text evidence="1">The sequence shown here is derived from an EMBL/GenBank/DDBJ whole genome shotgun (WGS) entry which is preliminary data.</text>
</comment>
<evidence type="ECO:0000313" key="1">
    <source>
        <dbReference type="EMBL" id="PWJ44398.1"/>
    </source>
</evidence>
<dbReference type="InterPro" id="IPR052519">
    <property type="entry name" value="Euk-type_GlcNAc_Kinase"/>
</dbReference>
<dbReference type="AlphaFoldDB" id="A0A315ZHV4"/>
<organism evidence="1 2">
    <name type="scientific">Sediminitomix flava</name>
    <dbReference type="NCBI Taxonomy" id="379075"/>
    <lineage>
        <taxon>Bacteria</taxon>
        <taxon>Pseudomonadati</taxon>
        <taxon>Bacteroidota</taxon>
        <taxon>Cytophagia</taxon>
        <taxon>Cytophagales</taxon>
        <taxon>Flammeovirgaceae</taxon>
        <taxon>Sediminitomix</taxon>
    </lineage>
</organism>
<proteinExistence type="predicted"/>
<accession>A0A315ZHV4</accession>
<dbReference type="CDD" id="cd24079">
    <property type="entry name" value="ASKHA_NBD_PG1100-like"/>
    <property type="match status" value="1"/>
</dbReference>
<dbReference type="SUPFAM" id="SSF53067">
    <property type="entry name" value="Actin-like ATPase domain"/>
    <property type="match status" value="2"/>
</dbReference>
<protein>
    <submittedName>
        <fullName evidence="1">N-acetylglucosamine kinase-like BadF-type ATPase</fullName>
    </submittedName>
</protein>
<dbReference type="EMBL" id="QGDO01000001">
    <property type="protein sequence ID" value="PWJ44398.1"/>
    <property type="molecule type" value="Genomic_DNA"/>
</dbReference>
<keyword evidence="1" id="KW-0418">Kinase</keyword>
<dbReference type="OrthoDB" id="871343at2"/>
<dbReference type="PANTHER" id="PTHR43190:SF3">
    <property type="entry name" value="N-ACETYL-D-GLUCOSAMINE KINASE"/>
    <property type="match status" value="1"/>
</dbReference>
<dbReference type="PANTHER" id="PTHR43190">
    <property type="entry name" value="N-ACETYL-D-GLUCOSAMINE KINASE"/>
    <property type="match status" value="1"/>
</dbReference>
<keyword evidence="1" id="KW-0808">Transferase</keyword>